<accession>A0A1I7XCX6</accession>
<dbReference type="AlphaFoldDB" id="A0A1I7XCX6"/>
<evidence type="ECO:0000256" key="1">
    <source>
        <dbReference type="SAM" id="MobiDB-lite"/>
    </source>
</evidence>
<organism evidence="2 3">
    <name type="scientific">Heterorhabditis bacteriophora</name>
    <name type="common">Entomopathogenic nematode worm</name>
    <dbReference type="NCBI Taxonomy" id="37862"/>
    <lineage>
        <taxon>Eukaryota</taxon>
        <taxon>Metazoa</taxon>
        <taxon>Ecdysozoa</taxon>
        <taxon>Nematoda</taxon>
        <taxon>Chromadorea</taxon>
        <taxon>Rhabditida</taxon>
        <taxon>Rhabditina</taxon>
        <taxon>Rhabditomorpha</taxon>
        <taxon>Strongyloidea</taxon>
        <taxon>Heterorhabditidae</taxon>
        <taxon>Heterorhabditis</taxon>
    </lineage>
</organism>
<feature type="region of interest" description="Disordered" evidence="1">
    <location>
        <begin position="77"/>
        <end position="99"/>
    </location>
</feature>
<dbReference type="WBParaSite" id="Hba_15380">
    <property type="protein sequence ID" value="Hba_15380"/>
    <property type="gene ID" value="Hba_15380"/>
</dbReference>
<reference evidence="3" key="1">
    <citation type="submission" date="2016-11" db="UniProtKB">
        <authorList>
            <consortium name="WormBaseParasite"/>
        </authorList>
    </citation>
    <scope>IDENTIFICATION</scope>
</reference>
<proteinExistence type="predicted"/>
<dbReference type="Proteomes" id="UP000095283">
    <property type="component" value="Unplaced"/>
</dbReference>
<name>A0A1I7XCX6_HETBA</name>
<sequence length="243" mass="27126">MRFRNHCHHPLLYASSTMSHLLVFFKHSNTFTVIPSENISGDLNMNSTVVVPYGAGRKYRAVIKFIGSKASCEAESEKIFSQPPKTSTPLSKGSPAKKTPTVMPIQSVACSSCGDIVEQLFQRIAPILNGINDEVKSLRYSIDTIERSMAQTTASCSKNEADIQSIKKSVASIIDRLPKKPVTKELPYHWISKQNVDDIHMDAESSTAFARNLERELFKYEADKALPLDDRAGQDMVIELKYL</sequence>
<keyword evidence="2" id="KW-1185">Reference proteome</keyword>
<evidence type="ECO:0000313" key="2">
    <source>
        <dbReference type="Proteomes" id="UP000095283"/>
    </source>
</evidence>
<evidence type="ECO:0000313" key="3">
    <source>
        <dbReference type="WBParaSite" id="Hba_15380"/>
    </source>
</evidence>
<protein>
    <submittedName>
        <fullName evidence="3">HMA domain-containing protein</fullName>
    </submittedName>
</protein>